<gene>
    <name evidence="1" type="ORF">KSW38_17795</name>
</gene>
<sequence>MDILAVLVAVLAAPALVAALWFWVSRQNSQGKVRRGATGGMLGVADEIFRPETHYAHQVQRIEHELPAPAPAPEPKS</sequence>
<evidence type="ECO:0008006" key="3">
    <source>
        <dbReference type="Google" id="ProtNLM"/>
    </source>
</evidence>
<proteinExistence type="predicted"/>
<evidence type="ECO:0000313" key="1">
    <source>
        <dbReference type="EMBL" id="MBU8868147.1"/>
    </source>
</evidence>
<organism evidence="1 2">
    <name type="scientific">Paenarthrobacter aromaticivorans</name>
    <dbReference type="NCBI Taxonomy" id="2849150"/>
    <lineage>
        <taxon>Bacteria</taxon>
        <taxon>Bacillati</taxon>
        <taxon>Actinomycetota</taxon>
        <taxon>Actinomycetes</taxon>
        <taxon>Micrococcales</taxon>
        <taxon>Micrococcaceae</taxon>
        <taxon>Paenarthrobacter</taxon>
    </lineage>
</organism>
<comment type="caution">
    <text evidence="1">The sequence shown here is derived from an EMBL/GenBank/DDBJ whole genome shotgun (WGS) entry which is preliminary data.</text>
</comment>
<dbReference type="EMBL" id="JAHOPC010000012">
    <property type="protein sequence ID" value="MBU8868147.1"/>
    <property type="molecule type" value="Genomic_DNA"/>
</dbReference>
<dbReference type="RefSeq" id="WP_216926269.1">
    <property type="nucleotide sequence ID" value="NZ_JAHOPC010000012.1"/>
</dbReference>
<keyword evidence="2" id="KW-1185">Reference proteome</keyword>
<evidence type="ECO:0000313" key="2">
    <source>
        <dbReference type="Proteomes" id="UP000824166"/>
    </source>
</evidence>
<protein>
    <recommendedName>
        <fullName evidence="3">Secreted protein</fullName>
    </recommendedName>
</protein>
<reference evidence="1 2" key="1">
    <citation type="submission" date="2021-06" db="EMBL/GenBank/DDBJ databases">
        <authorList>
            <person name="Jeong J.W."/>
        </authorList>
    </citation>
    <scope>NUCLEOTIDE SEQUENCE [LARGE SCALE GENOMIC DNA]</scope>
    <source>
        <strain evidence="1 2">MMS21-TAE1-1</strain>
    </source>
</reference>
<accession>A0ABS6ICN1</accession>
<dbReference type="Proteomes" id="UP000824166">
    <property type="component" value="Unassembled WGS sequence"/>
</dbReference>
<name>A0ABS6ICN1_9MICC</name>